<protein>
    <recommendedName>
        <fullName evidence="13">Cytosol non-specific dipeptidase</fullName>
        <ecNumber evidence="10">3.4.13.18</ecNumber>
    </recommendedName>
    <alternativeName>
        <fullName evidence="16">Aminoacyl-histidine dipeptidase</fullName>
    </alternativeName>
    <alternativeName>
        <fullName evidence="15">Beta-alanyl-histidine dipeptidase</fullName>
    </alternativeName>
    <alternativeName>
        <fullName evidence="14">Carnosinase</fullName>
    </alternativeName>
    <alternativeName>
        <fullName evidence="11">Peptidase D</fullName>
    </alternativeName>
    <alternativeName>
        <fullName evidence="17">Xaa-His dipeptidase</fullName>
    </alternativeName>
</protein>
<dbReference type="InterPro" id="IPR036264">
    <property type="entry name" value="Bact_exopeptidase_dim_dom"/>
</dbReference>
<evidence type="ECO:0000256" key="9">
    <source>
        <dbReference type="ARBA" id="ARBA00036421"/>
    </source>
</evidence>
<evidence type="ECO:0000256" key="1">
    <source>
        <dbReference type="ARBA" id="ARBA00001941"/>
    </source>
</evidence>
<dbReference type="PRINTS" id="PR00934">
    <property type="entry name" value="XHISDIPTASE"/>
</dbReference>
<dbReference type="InterPro" id="IPR002933">
    <property type="entry name" value="Peptidase_M20"/>
</dbReference>
<comment type="catalytic activity">
    <reaction evidence="9">
        <text>Hydrolysis of dipeptides, preferentially hydrophobic dipeptides including prolyl amino acids.</text>
        <dbReference type="EC" id="3.4.13.18"/>
    </reaction>
</comment>
<name>A0A9D1HZF3_9FIRM</name>
<evidence type="ECO:0000256" key="14">
    <source>
        <dbReference type="ARBA" id="ARBA00075285"/>
    </source>
</evidence>
<gene>
    <name evidence="19" type="ORF">IAC50_02925</name>
</gene>
<keyword evidence="3" id="KW-0645">Protease</keyword>
<sequence>MKERILTNVEPKDVLKYFEDLTFIPRESGNEKEVSDYLVNFAKEHGFEWSQDDYYNVLMRKPASKGYEDHPGIIIQAHMDMVCEKNRDFEHDFARDPIKFEVDGDKIIARDTSLGADDGIGVAIGLAVMADPELKHPAIEFVCTSDEERGMSGIENFDFSVLKGSRVINLDSDDEGVLVVGCAGGPVVRVELPVSRKAADREKSYFEITLRGLLGGHSGEDIHRGRANANKLMVRVLMAVQRELGFDLAAISGGLKYNAIPRNAEVTIGVDREKEAALRAVVDRYSAIFADEYRVNDPDIELGIAPADAPKEVLDEESKMKILDYMNFSETGIIRMDMDYPQFVESSVSLGVVNIEGDKAVILIMTRSSKDSQYELSFEKIVRLTELLGGEYFVMSNCPAWEYDYQSELKATYERVYEDMFGKKASIMILHAGVEPSEFAKNMDRKMDMISMGPDVRNLHAPGEYFSISSTQRFWESFKKFLEEL</sequence>
<evidence type="ECO:0000256" key="6">
    <source>
        <dbReference type="ARBA" id="ARBA00022833"/>
    </source>
</evidence>
<dbReference type="Gene3D" id="3.40.630.10">
    <property type="entry name" value="Zn peptidases"/>
    <property type="match status" value="2"/>
</dbReference>
<evidence type="ECO:0000313" key="19">
    <source>
        <dbReference type="EMBL" id="HIU25438.1"/>
    </source>
</evidence>
<dbReference type="NCBIfam" id="TIGR01893">
    <property type="entry name" value="aa-his-dipept"/>
    <property type="match status" value="1"/>
</dbReference>
<evidence type="ECO:0000256" key="17">
    <source>
        <dbReference type="ARBA" id="ARBA00078074"/>
    </source>
</evidence>
<evidence type="ECO:0000256" key="13">
    <source>
        <dbReference type="ARBA" id="ARBA00071271"/>
    </source>
</evidence>
<keyword evidence="8" id="KW-0170">Cobalt</keyword>
<dbReference type="PIRSF" id="PIRSF016599">
    <property type="entry name" value="Xaa-His_dipept"/>
    <property type="match status" value="1"/>
</dbReference>
<reference evidence="19" key="2">
    <citation type="journal article" date="2021" name="PeerJ">
        <title>Extensive microbial diversity within the chicken gut microbiome revealed by metagenomics and culture.</title>
        <authorList>
            <person name="Gilroy R."/>
            <person name="Ravi A."/>
            <person name="Getino M."/>
            <person name="Pursley I."/>
            <person name="Horton D.L."/>
            <person name="Alikhan N.F."/>
            <person name="Baker D."/>
            <person name="Gharbi K."/>
            <person name="Hall N."/>
            <person name="Watson M."/>
            <person name="Adriaenssens E.M."/>
            <person name="Foster-Nyarko E."/>
            <person name="Jarju S."/>
            <person name="Secka A."/>
            <person name="Antonio M."/>
            <person name="Oren A."/>
            <person name="Chaudhuri R.R."/>
            <person name="La Ragione R."/>
            <person name="Hildebrand F."/>
            <person name="Pallen M.J."/>
        </authorList>
    </citation>
    <scope>NUCLEOTIDE SEQUENCE</scope>
    <source>
        <strain evidence="19">ChiHcec3-6078</strain>
    </source>
</reference>
<evidence type="ECO:0000259" key="18">
    <source>
        <dbReference type="Pfam" id="PF07687"/>
    </source>
</evidence>
<proteinExistence type="inferred from homology"/>
<evidence type="ECO:0000256" key="2">
    <source>
        <dbReference type="ARBA" id="ARBA00001947"/>
    </source>
</evidence>
<dbReference type="EMBL" id="DVMP01000061">
    <property type="protein sequence ID" value="HIU25438.1"/>
    <property type="molecule type" value="Genomic_DNA"/>
</dbReference>
<evidence type="ECO:0000256" key="8">
    <source>
        <dbReference type="ARBA" id="ARBA00023285"/>
    </source>
</evidence>
<comment type="similarity">
    <text evidence="12">Belongs to the peptidase M20C family.</text>
</comment>
<evidence type="ECO:0000256" key="12">
    <source>
        <dbReference type="ARBA" id="ARBA00061423"/>
    </source>
</evidence>
<dbReference type="PANTHER" id="PTHR43501">
    <property type="entry name" value="CYTOSOL NON-SPECIFIC DIPEPTIDASE"/>
    <property type="match status" value="1"/>
</dbReference>
<dbReference type="InterPro" id="IPR011650">
    <property type="entry name" value="Peptidase_M20_dimer"/>
</dbReference>
<dbReference type="Pfam" id="PF07687">
    <property type="entry name" value="M20_dimer"/>
    <property type="match status" value="1"/>
</dbReference>
<comment type="cofactor">
    <cofactor evidence="2">
        <name>Zn(2+)</name>
        <dbReference type="ChEBI" id="CHEBI:29105"/>
    </cofactor>
</comment>
<evidence type="ECO:0000256" key="15">
    <source>
        <dbReference type="ARBA" id="ARBA00076004"/>
    </source>
</evidence>
<evidence type="ECO:0000256" key="5">
    <source>
        <dbReference type="ARBA" id="ARBA00022801"/>
    </source>
</evidence>
<dbReference type="GO" id="GO:0006508">
    <property type="term" value="P:proteolysis"/>
    <property type="evidence" value="ECO:0007669"/>
    <property type="project" value="UniProtKB-KW"/>
</dbReference>
<dbReference type="AlphaFoldDB" id="A0A9D1HZF3"/>
<keyword evidence="5" id="KW-0378">Hydrolase</keyword>
<dbReference type="CDD" id="cd03890">
    <property type="entry name" value="M20_pepD"/>
    <property type="match status" value="1"/>
</dbReference>
<dbReference type="FunFam" id="3.40.630.10:FF:000018">
    <property type="entry name" value="Aminoacyl-histidine dipeptidase PepD"/>
    <property type="match status" value="1"/>
</dbReference>
<dbReference type="SUPFAM" id="SSF55031">
    <property type="entry name" value="Bacterial exopeptidase dimerisation domain"/>
    <property type="match status" value="1"/>
</dbReference>
<dbReference type="Proteomes" id="UP000824090">
    <property type="component" value="Unassembled WGS sequence"/>
</dbReference>
<evidence type="ECO:0000313" key="20">
    <source>
        <dbReference type="Proteomes" id="UP000824090"/>
    </source>
</evidence>
<evidence type="ECO:0000256" key="16">
    <source>
        <dbReference type="ARBA" id="ARBA00077688"/>
    </source>
</evidence>
<dbReference type="FunFam" id="3.40.630.10:FF:000015">
    <property type="entry name" value="Aminoacyl-histidine dipeptidase PepD"/>
    <property type="match status" value="1"/>
</dbReference>
<evidence type="ECO:0000256" key="4">
    <source>
        <dbReference type="ARBA" id="ARBA00022723"/>
    </source>
</evidence>
<keyword evidence="4" id="KW-0479">Metal-binding</keyword>
<keyword evidence="6" id="KW-0862">Zinc</keyword>
<dbReference type="GO" id="GO:0005829">
    <property type="term" value="C:cytosol"/>
    <property type="evidence" value="ECO:0007669"/>
    <property type="project" value="TreeGrafter"/>
</dbReference>
<dbReference type="EC" id="3.4.13.18" evidence="10"/>
<dbReference type="GO" id="GO:0070573">
    <property type="term" value="F:metallodipeptidase activity"/>
    <property type="evidence" value="ECO:0007669"/>
    <property type="project" value="TreeGrafter"/>
</dbReference>
<evidence type="ECO:0000256" key="3">
    <source>
        <dbReference type="ARBA" id="ARBA00022670"/>
    </source>
</evidence>
<comment type="caution">
    <text evidence="19">The sequence shown here is derived from an EMBL/GenBank/DDBJ whole genome shotgun (WGS) entry which is preliminary data.</text>
</comment>
<dbReference type="Pfam" id="PF01546">
    <property type="entry name" value="Peptidase_M20"/>
    <property type="match status" value="1"/>
</dbReference>
<feature type="domain" description="Peptidase M20 dimerisation" evidence="18">
    <location>
        <begin position="209"/>
        <end position="294"/>
    </location>
</feature>
<organism evidence="19 20">
    <name type="scientific">Candidatus Allocopromorpha excrementigallinarum</name>
    <dbReference type="NCBI Taxonomy" id="2840742"/>
    <lineage>
        <taxon>Bacteria</taxon>
        <taxon>Bacillati</taxon>
        <taxon>Bacillota</taxon>
        <taxon>Clostridia</taxon>
        <taxon>Eubacteriales</taxon>
        <taxon>Eubacteriaceae</taxon>
        <taxon>Eubacteriaceae incertae sedis</taxon>
        <taxon>Candidatus Allocopromorpha</taxon>
    </lineage>
</organism>
<accession>A0A9D1HZF3</accession>
<dbReference type="SUPFAM" id="SSF53187">
    <property type="entry name" value="Zn-dependent exopeptidases"/>
    <property type="match status" value="1"/>
</dbReference>
<evidence type="ECO:0000256" key="7">
    <source>
        <dbReference type="ARBA" id="ARBA00023049"/>
    </source>
</evidence>
<dbReference type="InterPro" id="IPR001160">
    <property type="entry name" value="Peptidase_M20C"/>
</dbReference>
<comment type="cofactor">
    <cofactor evidence="1">
        <name>Co(2+)</name>
        <dbReference type="ChEBI" id="CHEBI:48828"/>
    </cofactor>
</comment>
<reference evidence="19" key="1">
    <citation type="submission" date="2020-10" db="EMBL/GenBank/DDBJ databases">
        <authorList>
            <person name="Gilroy R."/>
        </authorList>
    </citation>
    <scope>NUCLEOTIDE SEQUENCE</scope>
    <source>
        <strain evidence="19">ChiHcec3-6078</strain>
    </source>
</reference>
<evidence type="ECO:0000256" key="10">
    <source>
        <dbReference type="ARBA" id="ARBA00038976"/>
    </source>
</evidence>
<dbReference type="GO" id="GO:0046872">
    <property type="term" value="F:metal ion binding"/>
    <property type="evidence" value="ECO:0007669"/>
    <property type="project" value="UniProtKB-KW"/>
</dbReference>
<keyword evidence="7" id="KW-0482">Metalloprotease</keyword>
<evidence type="ECO:0000256" key="11">
    <source>
        <dbReference type="ARBA" id="ARBA00044252"/>
    </source>
</evidence>
<dbReference type="PANTHER" id="PTHR43501:SF1">
    <property type="entry name" value="CYTOSOL NON-SPECIFIC DIPEPTIDASE"/>
    <property type="match status" value="1"/>
</dbReference>